<proteinExistence type="predicted"/>
<comment type="caution">
    <text evidence="2">The sequence shown here is derived from an EMBL/GenBank/DDBJ whole genome shotgun (WGS) entry which is preliminary data.</text>
</comment>
<evidence type="ECO:0000313" key="3">
    <source>
        <dbReference type="Proteomes" id="UP000013909"/>
    </source>
</evidence>
<reference evidence="2 3" key="1">
    <citation type="submission" date="2013-02" db="EMBL/GenBank/DDBJ databases">
        <title>A novel strain isolated from Lonar lake, Maharashtra, India.</title>
        <authorList>
            <person name="Singh A."/>
        </authorList>
    </citation>
    <scope>NUCLEOTIDE SEQUENCE [LARGE SCALE GENOMIC DNA]</scope>
    <source>
        <strain evidence="2 3">AK24</strain>
    </source>
</reference>
<name>R7ZRW4_9BACT</name>
<evidence type="ECO:0000313" key="2">
    <source>
        <dbReference type="EMBL" id="EON76855.1"/>
    </source>
</evidence>
<evidence type="ECO:0008006" key="4">
    <source>
        <dbReference type="Google" id="ProtNLM"/>
    </source>
</evidence>
<dbReference type="EMBL" id="AQHR01000073">
    <property type="protein sequence ID" value="EON76855.1"/>
    <property type="molecule type" value="Genomic_DNA"/>
</dbReference>
<feature type="transmembrane region" description="Helical" evidence="1">
    <location>
        <begin position="34"/>
        <end position="58"/>
    </location>
</feature>
<feature type="transmembrane region" description="Helical" evidence="1">
    <location>
        <begin position="117"/>
        <end position="137"/>
    </location>
</feature>
<keyword evidence="1" id="KW-0812">Transmembrane</keyword>
<evidence type="ECO:0000256" key="1">
    <source>
        <dbReference type="SAM" id="Phobius"/>
    </source>
</evidence>
<gene>
    <name evidence="2" type="ORF">ADIS_2726</name>
</gene>
<dbReference type="AlphaFoldDB" id="R7ZRW4"/>
<organism evidence="2 3">
    <name type="scientific">Lunatimonas lonarensis</name>
    <dbReference type="NCBI Taxonomy" id="1232681"/>
    <lineage>
        <taxon>Bacteria</taxon>
        <taxon>Pseudomonadati</taxon>
        <taxon>Bacteroidota</taxon>
        <taxon>Cytophagia</taxon>
        <taxon>Cytophagales</taxon>
        <taxon>Cyclobacteriaceae</taxon>
    </lineage>
</organism>
<dbReference type="Proteomes" id="UP000013909">
    <property type="component" value="Unassembled WGS sequence"/>
</dbReference>
<sequence length="172" mass="19369">MFLAVLVSLFLVFEKMFPADEREALFGTIYDNIGLVITIFVLSEIFFGIIPPEVFMLWALRTGHLGGFLSGIGMLAAISYLAGAFNYNVGRSIRNTAFFTKIRRMWLKKSLILFERFGGYLIVVASVTPLPFAGIALLSGAGNVKAKTYYLNSIWRIVRYFVYAFVLYETSL</sequence>
<keyword evidence="3" id="KW-1185">Reference proteome</keyword>
<protein>
    <recommendedName>
        <fullName evidence="4">DedA family protein</fullName>
    </recommendedName>
</protein>
<keyword evidence="1" id="KW-0472">Membrane</keyword>
<accession>R7ZRW4</accession>
<feature type="transmembrane region" description="Helical" evidence="1">
    <location>
        <begin position="65"/>
        <end position="85"/>
    </location>
</feature>
<dbReference type="STRING" id="1232681.ADIS_2726"/>
<keyword evidence="1" id="KW-1133">Transmembrane helix</keyword>